<evidence type="ECO:0000256" key="9">
    <source>
        <dbReference type="HAMAP-Rule" id="MF_00135"/>
    </source>
</evidence>
<feature type="domain" description="N-(5'phosphoribosyl) anthranilate isomerase (PRAI)" evidence="10">
    <location>
        <begin position="5"/>
        <end position="209"/>
    </location>
</feature>
<comment type="catalytic activity">
    <reaction evidence="1 9">
        <text>N-(5-phospho-beta-D-ribosyl)anthranilate = 1-(2-carboxyphenylamino)-1-deoxy-D-ribulose 5-phosphate</text>
        <dbReference type="Rhea" id="RHEA:21540"/>
        <dbReference type="ChEBI" id="CHEBI:18277"/>
        <dbReference type="ChEBI" id="CHEBI:58613"/>
        <dbReference type="EC" id="5.3.1.24"/>
    </reaction>
</comment>
<dbReference type="PANTHER" id="PTHR42894:SF1">
    <property type="entry name" value="N-(5'-PHOSPHORIBOSYL)ANTHRANILATE ISOMERASE"/>
    <property type="match status" value="1"/>
</dbReference>
<comment type="caution">
    <text evidence="11">The sequence shown here is derived from an EMBL/GenBank/DDBJ whole genome shotgun (WGS) entry which is preliminary data.</text>
</comment>
<accession>A0ABV8JGG6</accession>
<evidence type="ECO:0000256" key="1">
    <source>
        <dbReference type="ARBA" id="ARBA00001164"/>
    </source>
</evidence>
<dbReference type="InterPro" id="IPR013785">
    <property type="entry name" value="Aldolase_TIM"/>
</dbReference>
<keyword evidence="7 9" id="KW-0057">Aromatic amino acid biosynthesis</keyword>
<organism evidence="11 12">
    <name type="scientific">Salinithrix halophila</name>
    <dbReference type="NCBI Taxonomy" id="1485204"/>
    <lineage>
        <taxon>Bacteria</taxon>
        <taxon>Bacillati</taxon>
        <taxon>Bacillota</taxon>
        <taxon>Bacilli</taxon>
        <taxon>Bacillales</taxon>
        <taxon>Thermoactinomycetaceae</taxon>
        <taxon>Salinithrix</taxon>
    </lineage>
</organism>
<name>A0ABV8JGG6_9BACL</name>
<keyword evidence="5 9" id="KW-0028">Amino-acid biosynthesis</keyword>
<dbReference type="GO" id="GO:0016853">
    <property type="term" value="F:isomerase activity"/>
    <property type="evidence" value="ECO:0007669"/>
    <property type="project" value="UniProtKB-KW"/>
</dbReference>
<dbReference type="SUPFAM" id="SSF51366">
    <property type="entry name" value="Ribulose-phoshate binding barrel"/>
    <property type="match status" value="1"/>
</dbReference>
<keyword evidence="8 9" id="KW-0413">Isomerase</keyword>
<keyword evidence="12" id="KW-1185">Reference proteome</keyword>
<evidence type="ECO:0000256" key="2">
    <source>
        <dbReference type="ARBA" id="ARBA00004664"/>
    </source>
</evidence>
<dbReference type="Pfam" id="PF00697">
    <property type="entry name" value="PRAI"/>
    <property type="match status" value="1"/>
</dbReference>
<protein>
    <recommendedName>
        <fullName evidence="4 9">N-(5'-phosphoribosyl)anthranilate isomerase</fullName>
        <shortName evidence="9">PRAI</shortName>
        <ecNumber evidence="3 9">5.3.1.24</ecNumber>
    </recommendedName>
</protein>
<dbReference type="InterPro" id="IPR044643">
    <property type="entry name" value="TrpF_fam"/>
</dbReference>
<comment type="pathway">
    <text evidence="2 9">Amino-acid biosynthesis; L-tryptophan biosynthesis; L-tryptophan from chorismate: step 3/5.</text>
</comment>
<evidence type="ECO:0000313" key="12">
    <source>
        <dbReference type="Proteomes" id="UP001595843"/>
    </source>
</evidence>
<dbReference type="HAMAP" id="MF_00135">
    <property type="entry name" value="PRAI"/>
    <property type="match status" value="1"/>
</dbReference>
<dbReference type="Proteomes" id="UP001595843">
    <property type="component" value="Unassembled WGS sequence"/>
</dbReference>
<keyword evidence="6 9" id="KW-0822">Tryptophan biosynthesis</keyword>
<evidence type="ECO:0000256" key="6">
    <source>
        <dbReference type="ARBA" id="ARBA00022822"/>
    </source>
</evidence>
<dbReference type="CDD" id="cd00405">
    <property type="entry name" value="PRAI"/>
    <property type="match status" value="1"/>
</dbReference>
<reference evidence="12" key="1">
    <citation type="journal article" date="2019" name="Int. J. Syst. Evol. Microbiol.">
        <title>The Global Catalogue of Microorganisms (GCM) 10K type strain sequencing project: providing services to taxonomists for standard genome sequencing and annotation.</title>
        <authorList>
            <consortium name="The Broad Institute Genomics Platform"/>
            <consortium name="The Broad Institute Genome Sequencing Center for Infectious Disease"/>
            <person name="Wu L."/>
            <person name="Ma J."/>
        </authorList>
    </citation>
    <scope>NUCLEOTIDE SEQUENCE [LARGE SCALE GENOMIC DNA]</scope>
    <source>
        <strain evidence="12">IBRC-M 10813</strain>
    </source>
</reference>
<evidence type="ECO:0000256" key="3">
    <source>
        <dbReference type="ARBA" id="ARBA00012572"/>
    </source>
</evidence>
<dbReference type="InterPro" id="IPR011060">
    <property type="entry name" value="RibuloseP-bd_barrel"/>
</dbReference>
<evidence type="ECO:0000256" key="7">
    <source>
        <dbReference type="ARBA" id="ARBA00023141"/>
    </source>
</evidence>
<dbReference type="EMBL" id="JBHSAP010000018">
    <property type="protein sequence ID" value="MFC4078081.1"/>
    <property type="molecule type" value="Genomic_DNA"/>
</dbReference>
<dbReference type="PANTHER" id="PTHR42894">
    <property type="entry name" value="N-(5'-PHOSPHORIBOSYL)ANTHRANILATE ISOMERASE"/>
    <property type="match status" value="1"/>
</dbReference>
<evidence type="ECO:0000256" key="5">
    <source>
        <dbReference type="ARBA" id="ARBA00022605"/>
    </source>
</evidence>
<dbReference type="EC" id="5.3.1.24" evidence="3 9"/>
<evidence type="ECO:0000259" key="10">
    <source>
        <dbReference type="Pfam" id="PF00697"/>
    </source>
</evidence>
<dbReference type="Gene3D" id="3.20.20.70">
    <property type="entry name" value="Aldolase class I"/>
    <property type="match status" value="1"/>
</dbReference>
<evidence type="ECO:0000256" key="4">
    <source>
        <dbReference type="ARBA" id="ARBA00022272"/>
    </source>
</evidence>
<evidence type="ECO:0000313" key="11">
    <source>
        <dbReference type="EMBL" id="MFC4078081.1"/>
    </source>
</evidence>
<proteinExistence type="inferred from homology"/>
<evidence type="ECO:0000256" key="8">
    <source>
        <dbReference type="ARBA" id="ARBA00023235"/>
    </source>
</evidence>
<dbReference type="RefSeq" id="WP_380705909.1">
    <property type="nucleotide sequence ID" value="NZ_JBHSAP010000018.1"/>
</dbReference>
<dbReference type="InterPro" id="IPR001240">
    <property type="entry name" value="PRAI_dom"/>
</dbReference>
<comment type="similarity">
    <text evidence="9">Belongs to the TrpF family.</text>
</comment>
<sequence length="221" mass="24578">MRTTVKICGLRRPEDVEGLAGLDLDAAGFILVPGRKRTVSMKTASDLVKRLPRGIASIGVMMDPSEEEVDRWLSAVSFDRIQLHGEESAVFCRRLKERFHLPIIKVFHIGQKGPVDTPEEYAPWVDGVLLDSSVGDRRGGTGRPFDWEAIPTVRQQWKKVGVPVWVAGGLHPGNVGELLMRYAPDGVDTSSGVETAGKKQRDRMAQFVERVRQYDRQTSLG</sequence>
<gene>
    <name evidence="9" type="primary">trpF</name>
    <name evidence="11" type="ORF">ACFOUO_14860</name>
</gene>